<evidence type="ECO:0008006" key="3">
    <source>
        <dbReference type="Google" id="ProtNLM"/>
    </source>
</evidence>
<dbReference type="AlphaFoldDB" id="A0A8H3GBH9"/>
<reference evidence="1" key="1">
    <citation type="submission" date="2021-01" db="EMBL/GenBank/DDBJ databases">
        <authorList>
            <person name="Kaushik A."/>
        </authorList>
    </citation>
    <scope>NUCLEOTIDE SEQUENCE</scope>
    <source>
        <strain evidence="1">AG3-T5</strain>
    </source>
</reference>
<comment type="caution">
    <text evidence="1">The sequence shown here is derived from an EMBL/GenBank/DDBJ whole genome shotgun (WGS) entry which is preliminary data.</text>
</comment>
<dbReference type="EMBL" id="CAJMWW010000097">
    <property type="protein sequence ID" value="CAE6443032.1"/>
    <property type="molecule type" value="Genomic_DNA"/>
</dbReference>
<sequence length="123" mass="13737">MMHGDPDSPIYAMGLTQSRPGEQRWIIEQQPDNMALLYNPMYKEYAGVTTALHPNVSVAVTNSSSASKFVMENVDVNSYKIYVYHGANKLYLYLSPGWNHSPKTALVAEDESAGAVWQVQPRT</sequence>
<evidence type="ECO:0000313" key="2">
    <source>
        <dbReference type="Proteomes" id="UP000663841"/>
    </source>
</evidence>
<accession>A0A8H3GBH9</accession>
<organism evidence="1 2">
    <name type="scientific">Rhizoctonia solani</name>
    <dbReference type="NCBI Taxonomy" id="456999"/>
    <lineage>
        <taxon>Eukaryota</taxon>
        <taxon>Fungi</taxon>
        <taxon>Dikarya</taxon>
        <taxon>Basidiomycota</taxon>
        <taxon>Agaricomycotina</taxon>
        <taxon>Agaricomycetes</taxon>
        <taxon>Cantharellales</taxon>
        <taxon>Ceratobasidiaceae</taxon>
        <taxon>Rhizoctonia</taxon>
    </lineage>
</organism>
<gene>
    <name evidence="1" type="ORF">RDB_LOCUS103643</name>
</gene>
<protein>
    <recommendedName>
        <fullName evidence="3">Ricin B lectin domain-containing protein</fullName>
    </recommendedName>
</protein>
<proteinExistence type="predicted"/>
<name>A0A8H3GBH9_9AGAM</name>
<dbReference type="Proteomes" id="UP000663841">
    <property type="component" value="Unassembled WGS sequence"/>
</dbReference>
<evidence type="ECO:0000313" key="1">
    <source>
        <dbReference type="EMBL" id="CAE6443032.1"/>
    </source>
</evidence>